<reference evidence="1" key="2">
    <citation type="submission" date="2020-09" db="EMBL/GenBank/DDBJ databases">
        <authorList>
            <person name="Sun Q."/>
            <person name="Zhou Y."/>
        </authorList>
    </citation>
    <scope>NUCLEOTIDE SEQUENCE</scope>
    <source>
        <strain evidence="1">CGMCC 1.15763</strain>
    </source>
</reference>
<evidence type="ECO:0000313" key="2">
    <source>
        <dbReference type="Proteomes" id="UP000633278"/>
    </source>
</evidence>
<name>A0A917MB98_9FLAO</name>
<dbReference type="EMBL" id="BMJW01000001">
    <property type="protein sequence ID" value="GGG91215.1"/>
    <property type="molecule type" value="Genomic_DNA"/>
</dbReference>
<dbReference type="Proteomes" id="UP000633278">
    <property type="component" value="Unassembled WGS sequence"/>
</dbReference>
<protein>
    <recommendedName>
        <fullName evidence="3">WG containing repeat-containing protein</fullName>
    </recommendedName>
</protein>
<comment type="caution">
    <text evidence="1">The sequence shown here is derived from an EMBL/GenBank/DDBJ whole genome shotgun (WGS) entry which is preliminary data.</text>
</comment>
<organism evidence="1 2">
    <name type="scientific">Polaribacter pacificus</name>
    <dbReference type="NCBI Taxonomy" id="1775173"/>
    <lineage>
        <taxon>Bacteria</taxon>
        <taxon>Pseudomonadati</taxon>
        <taxon>Bacteroidota</taxon>
        <taxon>Flavobacteriia</taxon>
        <taxon>Flavobacteriales</taxon>
        <taxon>Flavobacteriaceae</taxon>
    </lineage>
</organism>
<reference evidence="1" key="1">
    <citation type="journal article" date="2014" name="Int. J. Syst. Evol. Microbiol.">
        <title>Complete genome sequence of Corynebacterium casei LMG S-19264T (=DSM 44701T), isolated from a smear-ripened cheese.</title>
        <authorList>
            <consortium name="US DOE Joint Genome Institute (JGI-PGF)"/>
            <person name="Walter F."/>
            <person name="Albersmeier A."/>
            <person name="Kalinowski J."/>
            <person name="Ruckert C."/>
        </authorList>
    </citation>
    <scope>NUCLEOTIDE SEQUENCE</scope>
    <source>
        <strain evidence="1">CGMCC 1.15763</strain>
    </source>
</reference>
<gene>
    <name evidence="1" type="ORF">GCM10011416_04750</name>
</gene>
<dbReference type="AlphaFoldDB" id="A0A917MB98"/>
<proteinExistence type="predicted"/>
<keyword evidence="2" id="KW-1185">Reference proteome</keyword>
<evidence type="ECO:0000313" key="1">
    <source>
        <dbReference type="EMBL" id="GGG91215.1"/>
    </source>
</evidence>
<evidence type="ECO:0008006" key="3">
    <source>
        <dbReference type="Google" id="ProtNLM"/>
    </source>
</evidence>
<accession>A0A917MB98</accession>
<sequence>MCSFVYANAQTNEEIAGVYISKSKDNFNNSKIVEAQTDFNKAMKLLDTIKSASVAKLGTLIEFGLKNYKKSRSYAKQYFLLEKNKKTSEYQQLLELYVTLQEFIEKEDLAFLEKEKLRIAQENAKQWNDSLKTVWEDQSADFLLGYSHIAPFDNNGVAVFQQGEFFGLIDDKGTVLLSADVYKDARAYEGYVLLMNQKNNPTQLYAYNTAQKEGLLLPDINGFNPLSTNYGTVMLPRGNGKVIAYPNNSLKVMVFNLAENKLEPFTNEKNIFKELKRTDKIEKYNSDGQVRIGGEWYHFGGHLGGGIYPLFNDDYSMFGYLCGIDGKVLAADQYNHIGAFYNESAEVTNAEGTKWINQNGTEIEAKINQEFTYSGSSKLVKLENGYQIQTEIDGKKYLILGDKKLVLLDDFIKENPYVVKQE</sequence>